<organism evidence="1 2">
    <name type="scientific">Catenaria anguillulae PL171</name>
    <dbReference type="NCBI Taxonomy" id="765915"/>
    <lineage>
        <taxon>Eukaryota</taxon>
        <taxon>Fungi</taxon>
        <taxon>Fungi incertae sedis</taxon>
        <taxon>Blastocladiomycota</taxon>
        <taxon>Blastocladiomycetes</taxon>
        <taxon>Blastocladiales</taxon>
        <taxon>Catenariaceae</taxon>
        <taxon>Catenaria</taxon>
    </lineage>
</organism>
<proteinExistence type="predicted"/>
<evidence type="ECO:0000313" key="2">
    <source>
        <dbReference type="Proteomes" id="UP000193411"/>
    </source>
</evidence>
<protein>
    <submittedName>
        <fullName evidence="1">Uncharacterized protein</fullName>
    </submittedName>
</protein>
<dbReference type="Proteomes" id="UP000193411">
    <property type="component" value="Unassembled WGS sequence"/>
</dbReference>
<gene>
    <name evidence="1" type="ORF">BCR44DRAFT_200221</name>
</gene>
<dbReference type="PROSITE" id="PS51257">
    <property type="entry name" value="PROKAR_LIPOPROTEIN"/>
    <property type="match status" value="1"/>
</dbReference>
<name>A0A1Y2I3U4_9FUNG</name>
<sequence>MSKKQRVQGRHQAPVANGVVLMGCMCDGGYVLETSISRKRQNQAQHVHEGLHTFLGLRLTRNTALAMPLSVRHDGF</sequence>
<comment type="caution">
    <text evidence="1">The sequence shown here is derived from an EMBL/GenBank/DDBJ whole genome shotgun (WGS) entry which is preliminary data.</text>
</comment>
<keyword evidence="2" id="KW-1185">Reference proteome</keyword>
<dbReference type="EMBL" id="MCFL01000001">
    <property type="protein sequence ID" value="ORZ41527.1"/>
    <property type="molecule type" value="Genomic_DNA"/>
</dbReference>
<accession>A0A1Y2I3U4</accession>
<evidence type="ECO:0000313" key="1">
    <source>
        <dbReference type="EMBL" id="ORZ41527.1"/>
    </source>
</evidence>
<reference evidence="1 2" key="1">
    <citation type="submission" date="2016-07" db="EMBL/GenBank/DDBJ databases">
        <title>Pervasive Adenine N6-methylation of Active Genes in Fungi.</title>
        <authorList>
            <consortium name="DOE Joint Genome Institute"/>
            <person name="Mondo S.J."/>
            <person name="Dannebaum R.O."/>
            <person name="Kuo R.C."/>
            <person name="Labutti K."/>
            <person name="Haridas S."/>
            <person name="Kuo A."/>
            <person name="Salamov A."/>
            <person name="Ahrendt S.R."/>
            <person name="Lipzen A."/>
            <person name="Sullivan W."/>
            <person name="Andreopoulos W.B."/>
            <person name="Clum A."/>
            <person name="Lindquist E."/>
            <person name="Daum C."/>
            <person name="Ramamoorthy G.K."/>
            <person name="Gryganskyi A."/>
            <person name="Culley D."/>
            <person name="Magnuson J.K."/>
            <person name="James T.Y."/>
            <person name="O'Malley M.A."/>
            <person name="Stajich J.E."/>
            <person name="Spatafora J.W."/>
            <person name="Visel A."/>
            <person name="Grigoriev I.V."/>
        </authorList>
    </citation>
    <scope>NUCLEOTIDE SEQUENCE [LARGE SCALE GENOMIC DNA]</scope>
    <source>
        <strain evidence="1 2">PL171</strain>
    </source>
</reference>
<dbReference type="AlphaFoldDB" id="A0A1Y2I3U4"/>